<dbReference type="RefSeq" id="WP_109661114.1">
    <property type="nucleotide sequence ID" value="NZ_QGEG01000001.1"/>
</dbReference>
<sequence>MFGTIFKSALGIVLITMLLISCSDDDNEIPLACQLEPDPGDCLAAIPRYYFDKEEQKCKEFIWGGCNGVVPFETMEACRECENN</sequence>
<keyword evidence="4" id="KW-1185">Reference proteome</keyword>
<evidence type="ECO:0000313" key="3">
    <source>
        <dbReference type="EMBL" id="PWL40363.1"/>
    </source>
</evidence>
<dbReference type="Pfam" id="PF00014">
    <property type="entry name" value="Kunitz_BPTI"/>
    <property type="match status" value="1"/>
</dbReference>
<dbReference type="InterPro" id="IPR050098">
    <property type="entry name" value="TFPI/VKTCI-like"/>
</dbReference>
<proteinExistence type="predicted"/>
<dbReference type="OrthoDB" id="459223at2"/>
<gene>
    <name evidence="3" type="ORF">DKG77_05980</name>
</gene>
<dbReference type="PROSITE" id="PS51257">
    <property type="entry name" value="PROKAR_LIPOPROTEIN"/>
    <property type="match status" value="1"/>
</dbReference>
<dbReference type="SMART" id="SM00131">
    <property type="entry name" value="KU"/>
    <property type="match status" value="1"/>
</dbReference>
<dbReference type="CDD" id="cd00109">
    <property type="entry name" value="Kunitz-type"/>
    <property type="match status" value="1"/>
</dbReference>
<evidence type="ECO:0000256" key="1">
    <source>
        <dbReference type="ARBA" id="ARBA00023157"/>
    </source>
</evidence>
<dbReference type="Proteomes" id="UP000245762">
    <property type="component" value="Unassembled WGS sequence"/>
</dbReference>
<feature type="domain" description="BPTI/Kunitz inhibitor" evidence="2">
    <location>
        <begin position="33"/>
        <end position="84"/>
    </location>
</feature>
<dbReference type="EMBL" id="QGEG01000001">
    <property type="protein sequence ID" value="PWL40363.1"/>
    <property type="molecule type" value="Genomic_DNA"/>
</dbReference>
<keyword evidence="1" id="KW-1015">Disulfide bond</keyword>
<evidence type="ECO:0000259" key="2">
    <source>
        <dbReference type="PROSITE" id="PS50279"/>
    </source>
</evidence>
<reference evidence="3 4" key="1">
    <citation type="submission" date="2018-05" db="EMBL/GenBank/DDBJ databases">
        <title>Complete genome sequence of Flagellimonas aquimarina ECD12 isolated from seaweed Ecklonia cava.</title>
        <authorList>
            <person name="Choi S."/>
            <person name="Seong C."/>
        </authorList>
    </citation>
    <scope>NUCLEOTIDE SEQUENCE [LARGE SCALE GENOMIC DNA]</scope>
    <source>
        <strain evidence="3 4">ECD12</strain>
    </source>
</reference>
<dbReference type="InterPro" id="IPR002223">
    <property type="entry name" value="Kunitz_BPTI"/>
</dbReference>
<dbReference type="PANTHER" id="PTHR10083">
    <property type="entry name" value="KUNITZ-TYPE PROTEASE INHIBITOR-RELATED"/>
    <property type="match status" value="1"/>
</dbReference>
<dbReference type="GO" id="GO:0005615">
    <property type="term" value="C:extracellular space"/>
    <property type="evidence" value="ECO:0007669"/>
    <property type="project" value="TreeGrafter"/>
</dbReference>
<accession>A0A316L7T1</accession>
<dbReference type="PROSITE" id="PS50279">
    <property type="entry name" value="BPTI_KUNITZ_2"/>
    <property type="match status" value="1"/>
</dbReference>
<evidence type="ECO:0000313" key="4">
    <source>
        <dbReference type="Proteomes" id="UP000245762"/>
    </source>
</evidence>
<dbReference type="SUPFAM" id="SSF57362">
    <property type="entry name" value="BPTI-like"/>
    <property type="match status" value="1"/>
</dbReference>
<organism evidence="3 4">
    <name type="scientific">Flagellimonas aquimarina</name>
    <dbReference type="NCBI Taxonomy" id="2201895"/>
    <lineage>
        <taxon>Bacteria</taxon>
        <taxon>Pseudomonadati</taxon>
        <taxon>Bacteroidota</taxon>
        <taxon>Flavobacteriia</taxon>
        <taxon>Flavobacteriales</taxon>
        <taxon>Flavobacteriaceae</taxon>
        <taxon>Flagellimonas</taxon>
    </lineage>
</organism>
<dbReference type="AlphaFoldDB" id="A0A316L7T1"/>
<protein>
    <submittedName>
        <fullName evidence="3">Proteinase inhibitor I4 serpin</fullName>
    </submittedName>
</protein>
<dbReference type="InterPro" id="IPR036880">
    <property type="entry name" value="Kunitz_BPTI_sf"/>
</dbReference>
<comment type="caution">
    <text evidence="3">The sequence shown here is derived from an EMBL/GenBank/DDBJ whole genome shotgun (WGS) entry which is preliminary data.</text>
</comment>
<dbReference type="PANTHER" id="PTHR10083:SF374">
    <property type="entry name" value="BPTI_KUNITZ INHIBITOR DOMAIN-CONTAINING PROTEIN"/>
    <property type="match status" value="1"/>
</dbReference>
<dbReference type="Gene3D" id="4.10.410.10">
    <property type="entry name" value="Pancreatic trypsin inhibitor Kunitz domain"/>
    <property type="match status" value="1"/>
</dbReference>
<name>A0A316L7T1_9FLAO</name>
<dbReference type="GO" id="GO:0004867">
    <property type="term" value="F:serine-type endopeptidase inhibitor activity"/>
    <property type="evidence" value="ECO:0007669"/>
    <property type="project" value="InterPro"/>
</dbReference>